<sequence>MYVAFYNKDYIVTRKINKPFNEKRIYEIAELNNTWPFTFALDSSGNLWMTQLKINRWSRRYSLLKIAVGSKPYTFGSRQTSETSTVTPKTSTSLTTDKSAQIGPHAPQANVSLAKDTSHGVRDCNNDAKYQRLLVLNTVLSCWNVFSLFSIASQVLWFRKMKKMQDCIAKSKKESEQMCSSAPIYNRIETDTSEPIYEEVAAVPSTSAQRTIAEVHN</sequence>
<feature type="compositionally biased region" description="Low complexity" evidence="1">
    <location>
        <begin position="80"/>
        <end position="96"/>
    </location>
</feature>
<evidence type="ECO:0000313" key="3">
    <source>
        <dbReference type="EMBL" id="CAB3379965.1"/>
    </source>
</evidence>
<dbReference type="AlphaFoldDB" id="A0A8S1DPQ5"/>
<feature type="region of interest" description="Disordered" evidence="1">
    <location>
        <begin position="75"/>
        <end position="104"/>
    </location>
</feature>
<name>A0A8S1DPQ5_9INSE</name>
<organism evidence="3 4">
    <name type="scientific">Cloeon dipterum</name>
    <dbReference type="NCBI Taxonomy" id="197152"/>
    <lineage>
        <taxon>Eukaryota</taxon>
        <taxon>Metazoa</taxon>
        <taxon>Ecdysozoa</taxon>
        <taxon>Arthropoda</taxon>
        <taxon>Hexapoda</taxon>
        <taxon>Insecta</taxon>
        <taxon>Pterygota</taxon>
        <taxon>Palaeoptera</taxon>
        <taxon>Ephemeroptera</taxon>
        <taxon>Pisciforma</taxon>
        <taxon>Baetidae</taxon>
        <taxon>Cloeon</taxon>
    </lineage>
</organism>
<keyword evidence="2" id="KW-1133">Transmembrane helix</keyword>
<accession>A0A8S1DPQ5</accession>
<gene>
    <name evidence="3" type="ORF">CLODIP_2_CD09106</name>
</gene>
<reference evidence="3 4" key="1">
    <citation type="submission" date="2020-04" db="EMBL/GenBank/DDBJ databases">
        <authorList>
            <person name="Alioto T."/>
            <person name="Alioto T."/>
            <person name="Gomez Garrido J."/>
        </authorList>
    </citation>
    <scope>NUCLEOTIDE SEQUENCE [LARGE SCALE GENOMIC DNA]</scope>
</reference>
<evidence type="ECO:0000313" key="4">
    <source>
        <dbReference type="Proteomes" id="UP000494165"/>
    </source>
</evidence>
<protein>
    <submittedName>
        <fullName evidence="3">Uncharacterized protein</fullName>
    </submittedName>
</protein>
<evidence type="ECO:0000256" key="2">
    <source>
        <dbReference type="SAM" id="Phobius"/>
    </source>
</evidence>
<keyword evidence="4" id="KW-1185">Reference proteome</keyword>
<proteinExistence type="predicted"/>
<comment type="caution">
    <text evidence="3">The sequence shown here is derived from an EMBL/GenBank/DDBJ whole genome shotgun (WGS) entry which is preliminary data.</text>
</comment>
<keyword evidence="2" id="KW-0812">Transmembrane</keyword>
<keyword evidence="2" id="KW-0472">Membrane</keyword>
<feature type="transmembrane region" description="Helical" evidence="2">
    <location>
        <begin position="134"/>
        <end position="158"/>
    </location>
</feature>
<evidence type="ECO:0000256" key="1">
    <source>
        <dbReference type="SAM" id="MobiDB-lite"/>
    </source>
</evidence>
<dbReference type="Proteomes" id="UP000494165">
    <property type="component" value="Unassembled WGS sequence"/>
</dbReference>
<dbReference type="EMBL" id="CADEPI010000198">
    <property type="protein sequence ID" value="CAB3379965.1"/>
    <property type="molecule type" value="Genomic_DNA"/>
</dbReference>